<evidence type="ECO:0000313" key="2">
    <source>
        <dbReference type="Proteomes" id="UP001358586"/>
    </source>
</evidence>
<keyword evidence="2" id="KW-1185">Reference proteome</keyword>
<dbReference type="Proteomes" id="UP001358586">
    <property type="component" value="Chromosome 9"/>
</dbReference>
<gene>
    <name evidence="1" type="ORF">PVK06_030642</name>
</gene>
<protein>
    <submittedName>
        <fullName evidence="1">Uncharacterized protein</fullName>
    </submittedName>
</protein>
<accession>A0ABR0NNT0</accession>
<comment type="caution">
    <text evidence="1">The sequence shown here is derived from an EMBL/GenBank/DDBJ whole genome shotgun (WGS) entry which is preliminary data.</text>
</comment>
<organism evidence="1 2">
    <name type="scientific">Gossypium arboreum</name>
    <name type="common">Tree cotton</name>
    <name type="synonym">Gossypium nanking</name>
    <dbReference type="NCBI Taxonomy" id="29729"/>
    <lineage>
        <taxon>Eukaryota</taxon>
        <taxon>Viridiplantae</taxon>
        <taxon>Streptophyta</taxon>
        <taxon>Embryophyta</taxon>
        <taxon>Tracheophyta</taxon>
        <taxon>Spermatophyta</taxon>
        <taxon>Magnoliopsida</taxon>
        <taxon>eudicotyledons</taxon>
        <taxon>Gunneridae</taxon>
        <taxon>Pentapetalae</taxon>
        <taxon>rosids</taxon>
        <taxon>malvids</taxon>
        <taxon>Malvales</taxon>
        <taxon>Malvaceae</taxon>
        <taxon>Malvoideae</taxon>
        <taxon>Gossypium</taxon>
    </lineage>
</organism>
<name>A0ABR0NNT0_GOSAR</name>
<dbReference type="EMBL" id="JARKNE010000009">
    <property type="protein sequence ID" value="KAK5803005.1"/>
    <property type="molecule type" value="Genomic_DNA"/>
</dbReference>
<sequence length="75" mass="8385">MGSDADSAVVERVMADLSLDRKEEDGWRVVMARSSGVVDDDLCAMGSFLTTCVIKFKAIKTTLANLWHPHRGYYF</sequence>
<reference evidence="1 2" key="1">
    <citation type="submission" date="2023-03" db="EMBL/GenBank/DDBJ databases">
        <title>WGS of Gossypium arboreum.</title>
        <authorList>
            <person name="Yu D."/>
        </authorList>
    </citation>
    <scope>NUCLEOTIDE SEQUENCE [LARGE SCALE GENOMIC DNA]</scope>
    <source>
        <tissue evidence="1">Leaf</tissue>
    </source>
</reference>
<proteinExistence type="predicted"/>
<evidence type="ECO:0000313" key="1">
    <source>
        <dbReference type="EMBL" id="KAK5803005.1"/>
    </source>
</evidence>